<sequence length="541" mass="59362">MFKIKRRPVPKYPRRAPLTGSRSLPKKNWLLILLAVGLGHGPAALWASAVTPIQIPHTIDRGSVLLPNFTEASGDVGPQDFENGLVLSRCRSNPTLGGVSKCPVPYFQNALLNTAREATTLNGALRNHSKLDTPSWTYQGRSYGVGGSVGLGSVRKIPVDFHLTGYSFEEDGYNASAHCYYASYSNLTIQHKKNQGSLGIFRLQGTVPNVFPDPQDPMIAWCDKPCKDTTRSAMFAWVAGNDRQGQHVVAIAATAWYRNDFSNLTCSLEFHPTKFTVSVNATNTSITVTSNDNTTTGPDPKGHLVRDTIRSLHFLSRLSPSLYISVMGDAFQSNANSIQMRFPTMARPEAVLRATEDSFEAILDDILSIYGGGQIGIANAITNTTIKGTFNSFRLGKPLVHDLTLLVNLVIVSGIVFESIRTKCWRNLPKYDIADFKSTVTAASFGGTAISKKIQQQYRDEHKNKKWTADSADRKLGNLAVCLRQDEFEAPRIILQLDKGLLMQDEAEEDGTEMEDGTASLETDSFKGATTAWGPIGQHNE</sequence>
<evidence type="ECO:0000313" key="2">
    <source>
        <dbReference type="EMBL" id="CAF9920569.1"/>
    </source>
</evidence>
<dbReference type="Proteomes" id="UP000664203">
    <property type="component" value="Unassembled WGS sequence"/>
</dbReference>
<proteinExistence type="predicted"/>
<evidence type="ECO:0000256" key="1">
    <source>
        <dbReference type="SAM" id="MobiDB-lite"/>
    </source>
</evidence>
<feature type="compositionally biased region" description="Acidic residues" evidence="1">
    <location>
        <begin position="507"/>
        <end position="516"/>
    </location>
</feature>
<name>A0A8H3F9Q1_9LECA</name>
<accession>A0A8H3F9Q1</accession>
<protein>
    <submittedName>
        <fullName evidence="2">Uncharacterized protein</fullName>
    </submittedName>
</protein>
<feature type="region of interest" description="Disordered" evidence="1">
    <location>
        <begin position="507"/>
        <end position="541"/>
    </location>
</feature>
<organism evidence="2 3">
    <name type="scientific">Alectoria fallacina</name>
    <dbReference type="NCBI Taxonomy" id="1903189"/>
    <lineage>
        <taxon>Eukaryota</taxon>
        <taxon>Fungi</taxon>
        <taxon>Dikarya</taxon>
        <taxon>Ascomycota</taxon>
        <taxon>Pezizomycotina</taxon>
        <taxon>Lecanoromycetes</taxon>
        <taxon>OSLEUM clade</taxon>
        <taxon>Lecanoromycetidae</taxon>
        <taxon>Lecanorales</taxon>
        <taxon>Lecanorineae</taxon>
        <taxon>Parmeliaceae</taxon>
        <taxon>Alectoria</taxon>
    </lineage>
</organism>
<dbReference type="EMBL" id="CAJPDR010000137">
    <property type="protein sequence ID" value="CAF9920569.1"/>
    <property type="molecule type" value="Genomic_DNA"/>
</dbReference>
<evidence type="ECO:0000313" key="3">
    <source>
        <dbReference type="Proteomes" id="UP000664203"/>
    </source>
</evidence>
<dbReference type="AlphaFoldDB" id="A0A8H3F9Q1"/>
<dbReference type="OrthoDB" id="529273at2759"/>
<reference evidence="2" key="1">
    <citation type="submission" date="2021-03" db="EMBL/GenBank/DDBJ databases">
        <authorList>
            <person name="Tagirdzhanova G."/>
        </authorList>
    </citation>
    <scope>NUCLEOTIDE SEQUENCE</scope>
</reference>
<gene>
    <name evidence="2" type="ORF">ALECFALPRED_001569</name>
</gene>
<keyword evidence="3" id="KW-1185">Reference proteome</keyword>
<comment type="caution">
    <text evidence="2">The sequence shown here is derived from an EMBL/GenBank/DDBJ whole genome shotgun (WGS) entry which is preliminary data.</text>
</comment>